<dbReference type="Pfam" id="PF05235">
    <property type="entry name" value="CHAD"/>
    <property type="match status" value="1"/>
</dbReference>
<dbReference type="InterPro" id="IPR007899">
    <property type="entry name" value="CHAD_dom"/>
</dbReference>
<dbReference type="PANTHER" id="PTHR39339">
    <property type="entry name" value="SLR1444 PROTEIN"/>
    <property type="match status" value="1"/>
</dbReference>
<dbReference type="Proteomes" id="UP001597337">
    <property type="component" value="Unassembled WGS sequence"/>
</dbReference>
<reference evidence="3" key="1">
    <citation type="journal article" date="2019" name="Int. J. Syst. Evol. Microbiol.">
        <title>The Global Catalogue of Microorganisms (GCM) 10K type strain sequencing project: providing services to taxonomists for standard genome sequencing and annotation.</title>
        <authorList>
            <consortium name="The Broad Institute Genomics Platform"/>
            <consortium name="The Broad Institute Genome Sequencing Center for Infectious Disease"/>
            <person name="Wu L."/>
            <person name="Ma J."/>
        </authorList>
    </citation>
    <scope>NUCLEOTIDE SEQUENCE [LARGE SCALE GENOMIC DNA]</scope>
    <source>
        <strain evidence="3">KACC 12597</strain>
    </source>
</reference>
<dbReference type="Gene3D" id="1.40.20.10">
    <property type="entry name" value="CHAD domain"/>
    <property type="match status" value="1"/>
</dbReference>
<accession>A0ABW4YE04</accession>
<comment type="caution">
    <text evidence="2">The sequence shown here is derived from an EMBL/GenBank/DDBJ whole genome shotgun (WGS) entry which is preliminary data.</text>
</comment>
<gene>
    <name evidence="2" type="ORF">ACFSJC_17685</name>
</gene>
<dbReference type="InterPro" id="IPR038186">
    <property type="entry name" value="CHAD_dom_sf"/>
</dbReference>
<dbReference type="RefSeq" id="WP_386028512.1">
    <property type="nucleotide sequence ID" value="NZ_JBHUHX010000052.1"/>
</dbReference>
<protein>
    <submittedName>
        <fullName evidence="2">CHAD domain-containing protein</fullName>
    </submittedName>
</protein>
<proteinExistence type="predicted"/>
<sequence length="318" mass="36127">MSNSSRFGPMFGYGERADAATKRILAGQFEILIEHLDGARDNQDPECLHDLRVATRRTRSALGQIKGVFDEATTADFKSRFAWLQQVTGPTRDLDVYLHGFEDYEASLPPEMRAALEPLRRYLMNRYEAERSRLVAAFDSDAFQRLMLDWRAFLAEASPDSVEAPNADREIGALAGERIRRLVKRVRREARGIRDDSPPEQLHELRKSCKKLRYLIEFFAPLFPESETRRLIKSLKRLLDGLGVYQDLSVQVGFLTDTARRMRDEGAADTETLLAMGALVGHLFTRRQEMRTACEALLAEYLDAGHQALFRSLSGAGR</sequence>
<dbReference type="PROSITE" id="PS51708">
    <property type="entry name" value="CHAD"/>
    <property type="match status" value="1"/>
</dbReference>
<feature type="domain" description="CHAD" evidence="1">
    <location>
        <begin position="14"/>
        <end position="310"/>
    </location>
</feature>
<dbReference type="EMBL" id="JBHUHX010000052">
    <property type="protein sequence ID" value="MFD2113683.1"/>
    <property type="molecule type" value="Genomic_DNA"/>
</dbReference>
<evidence type="ECO:0000313" key="3">
    <source>
        <dbReference type="Proteomes" id="UP001597337"/>
    </source>
</evidence>
<dbReference type="SMART" id="SM00880">
    <property type="entry name" value="CHAD"/>
    <property type="match status" value="1"/>
</dbReference>
<evidence type="ECO:0000313" key="2">
    <source>
        <dbReference type="EMBL" id="MFD2113683.1"/>
    </source>
</evidence>
<organism evidence="2 3">
    <name type="scientific">Thiorhodococcus fuscus</name>
    <dbReference type="NCBI Taxonomy" id="527200"/>
    <lineage>
        <taxon>Bacteria</taxon>
        <taxon>Pseudomonadati</taxon>
        <taxon>Pseudomonadota</taxon>
        <taxon>Gammaproteobacteria</taxon>
        <taxon>Chromatiales</taxon>
        <taxon>Chromatiaceae</taxon>
        <taxon>Thiorhodococcus</taxon>
    </lineage>
</organism>
<keyword evidence="3" id="KW-1185">Reference proteome</keyword>
<dbReference type="PANTHER" id="PTHR39339:SF1">
    <property type="entry name" value="CHAD DOMAIN-CONTAINING PROTEIN"/>
    <property type="match status" value="1"/>
</dbReference>
<name>A0ABW4YE04_9GAMM</name>
<evidence type="ECO:0000259" key="1">
    <source>
        <dbReference type="PROSITE" id="PS51708"/>
    </source>
</evidence>